<dbReference type="AlphaFoldDB" id="A0A932CQW9"/>
<name>A0A932CQW9_UNCTE</name>
<dbReference type="InterPro" id="IPR007838">
    <property type="entry name" value="Cell_div_ZapA-like"/>
</dbReference>
<organism evidence="10 11">
    <name type="scientific">Tectimicrobiota bacterium</name>
    <dbReference type="NCBI Taxonomy" id="2528274"/>
    <lineage>
        <taxon>Bacteria</taxon>
        <taxon>Pseudomonadati</taxon>
        <taxon>Nitrospinota/Tectimicrobiota group</taxon>
        <taxon>Candidatus Tectimicrobiota</taxon>
    </lineage>
</organism>
<evidence type="ECO:0000256" key="6">
    <source>
        <dbReference type="ARBA" id="ARBA00023306"/>
    </source>
</evidence>
<evidence type="ECO:0000313" key="10">
    <source>
        <dbReference type="EMBL" id="MBI2877856.1"/>
    </source>
</evidence>
<dbReference type="PANTHER" id="PTHR34981">
    <property type="entry name" value="CELL DIVISION PROTEIN ZAPA"/>
    <property type="match status" value="1"/>
</dbReference>
<evidence type="ECO:0000256" key="3">
    <source>
        <dbReference type="ARBA" id="ARBA00022490"/>
    </source>
</evidence>
<dbReference type="GO" id="GO:0043093">
    <property type="term" value="P:FtsZ-dependent cytokinesis"/>
    <property type="evidence" value="ECO:0007669"/>
    <property type="project" value="TreeGrafter"/>
</dbReference>
<accession>A0A932CQW9</accession>
<dbReference type="GO" id="GO:0032153">
    <property type="term" value="C:cell division site"/>
    <property type="evidence" value="ECO:0007669"/>
    <property type="project" value="TreeGrafter"/>
</dbReference>
<evidence type="ECO:0000256" key="5">
    <source>
        <dbReference type="ARBA" id="ARBA00023210"/>
    </source>
</evidence>
<dbReference type="InterPro" id="IPR053712">
    <property type="entry name" value="Bac_CellDiv_Activator"/>
</dbReference>
<evidence type="ECO:0000256" key="7">
    <source>
        <dbReference type="ARBA" id="ARBA00024910"/>
    </source>
</evidence>
<keyword evidence="4 10" id="KW-0132">Cell division</keyword>
<protein>
    <recommendedName>
        <fullName evidence="2">Cell division protein ZapA</fullName>
    </recommendedName>
    <alternativeName>
        <fullName evidence="9">Z ring-associated protein ZapA</fullName>
    </alternativeName>
</protein>
<dbReference type="SUPFAM" id="SSF102829">
    <property type="entry name" value="Cell division protein ZapA-like"/>
    <property type="match status" value="1"/>
</dbReference>
<dbReference type="PANTHER" id="PTHR34981:SF1">
    <property type="entry name" value="CELL DIVISION PROTEIN ZAPA"/>
    <property type="match status" value="1"/>
</dbReference>
<evidence type="ECO:0000256" key="4">
    <source>
        <dbReference type="ARBA" id="ARBA00022618"/>
    </source>
</evidence>
<evidence type="ECO:0000256" key="1">
    <source>
        <dbReference type="ARBA" id="ARBA00004496"/>
    </source>
</evidence>
<keyword evidence="5" id="KW-0717">Septation</keyword>
<keyword evidence="3" id="KW-0963">Cytoplasm</keyword>
<reference evidence="10" key="1">
    <citation type="submission" date="2020-07" db="EMBL/GenBank/DDBJ databases">
        <title>Huge and variable diversity of episymbiotic CPR bacteria and DPANN archaea in groundwater ecosystems.</title>
        <authorList>
            <person name="He C.Y."/>
            <person name="Keren R."/>
            <person name="Whittaker M."/>
            <person name="Farag I.F."/>
            <person name="Doudna J."/>
            <person name="Cate J.H.D."/>
            <person name="Banfield J.F."/>
        </authorList>
    </citation>
    <scope>NUCLEOTIDE SEQUENCE</scope>
    <source>
        <strain evidence="10">NC_groundwater_672_Ag_B-0.1um_62_36</strain>
    </source>
</reference>
<comment type="subunit">
    <text evidence="8">Homodimer. Interacts with FtsZ.</text>
</comment>
<evidence type="ECO:0000256" key="8">
    <source>
        <dbReference type="ARBA" id="ARBA00026068"/>
    </source>
</evidence>
<dbReference type="EMBL" id="JACPRF010000408">
    <property type="protein sequence ID" value="MBI2877856.1"/>
    <property type="molecule type" value="Genomic_DNA"/>
</dbReference>
<comment type="caution">
    <text evidence="10">The sequence shown here is derived from an EMBL/GenBank/DDBJ whole genome shotgun (WGS) entry which is preliminary data.</text>
</comment>
<comment type="subcellular location">
    <subcellularLocation>
        <location evidence="1">Cytoplasm</location>
    </subcellularLocation>
</comment>
<sequence>MKREIKVEIHGRSYIIKGEEEEIYILRLAHYVDKKMREVSQTPAVVSSLNVAVLAALNIADELFKLREEMWAQGNLVEERMSRLLDILEKA</sequence>
<comment type="function">
    <text evidence="7">Activator of cell division through the inhibition of FtsZ GTPase activity, therefore promoting FtsZ assembly into bundles of protofilaments necessary for the formation of the division Z ring. It is recruited early at mid-cell but it is not essential for cell division.</text>
</comment>
<dbReference type="Proteomes" id="UP000769766">
    <property type="component" value="Unassembled WGS sequence"/>
</dbReference>
<evidence type="ECO:0000256" key="2">
    <source>
        <dbReference type="ARBA" id="ARBA00015195"/>
    </source>
</evidence>
<dbReference type="InterPro" id="IPR036192">
    <property type="entry name" value="Cell_div_ZapA-like_sf"/>
</dbReference>
<dbReference type="GO" id="GO:0005829">
    <property type="term" value="C:cytosol"/>
    <property type="evidence" value="ECO:0007669"/>
    <property type="project" value="TreeGrafter"/>
</dbReference>
<proteinExistence type="predicted"/>
<dbReference type="Pfam" id="PF05164">
    <property type="entry name" value="ZapA"/>
    <property type="match status" value="1"/>
</dbReference>
<dbReference type="GO" id="GO:0000917">
    <property type="term" value="P:division septum assembly"/>
    <property type="evidence" value="ECO:0007669"/>
    <property type="project" value="UniProtKB-KW"/>
</dbReference>
<keyword evidence="6" id="KW-0131">Cell cycle</keyword>
<evidence type="ECO:0000313" key="11">
    <source>
        <dbReference type="Proteomes" id="UP000769766"/>
    </source>
</evidence>
<dbReference type="Gene3D" id="6.10.250.790">
    <property type="match status" value="1"/>
</dbReference>
<dbReference type="GO" id="GO:0000921">
    <property type="term" value="P:septin ring assembly"/>
    <property type="evidence" value="ECO:0007669"/>
    <property type="project" value="TreeGrafter"/>
</dbReference>
<evidence type="ECO:0000256" key="9">
    <source>
        <dbReference type="ARBA" id="ARBA00033158"/>
    </source>
</evidence>
<dbReference type="GO" id="GO:0030428">
    <property type="term" value="C:cell septum"/>
    <property type="evidence" value="ECO:0007669"/>
    <property type="project" value="TreeGrafter"/>
</dbReference>
<gene>
    <name evidence="10" type="ORF">HYY20_13355</name>
</gene>